<dbReference type="SUPFAM" id="SSF53335">
    <property type="entry name" value="S-adenosyl-L-methionine-dependent methyltransferases"/>
    <property type="match status" value="1"/>
</dbReference>
<accession>A0A1M6D4Q1</accession>
<reference evidence="3" key="1">
    <citation type="submission" date="2016-11" db="EMBL/GenBank/DDBJ databases">
        <authorList>
            <person name="Varghese N."/>
            <person name="Submissions S."/>
        </authorList>
    </citation>
    <scope>NUCLEOTIDE SEQUENCE [LARGE SCALE GENOMIC DNA]</scope>
    <source>
        <strain evidence="3">DSM 16057</strain>
    </source>
</reference>
<dbReference type="InterPro" id="IPR013216">
    <property type="entry name" value="Methyltransf_11"/>
</dbReference>
<feature type="domain" description="Methyltransferase type 11" evidence="1">
    <location>
        <begin position="7"/>
        <end position="59"/>
    </location>
</feature>
<keyword evidence="3" id="KW-1185">Reference proteome</keyword>
<keyword evidence="2" id="KW-0808">Transferase</keyword>
<evidence type="ECO:0000313" key="2">
    <source>
        <dbReference type="EMBL" id="SHI68216.1"/>
    </source>
</evidence>
<proteinExistence type="predicted"/>
<evidence type="ECO:0000259" key="1">
    <source>
        <dbReference type="Pfam" id="PF08241"/>
    </source>
</evidence>
<evidence type="ECO:0000313" key="3">
    <source>
        <dbReference type="Proteomes" id="UP000184529"/>
    </source>
</evidence>
<dbReference type="Gene3D" id="3.40.50.150">
    <property type="entry name" value="Vaccinia Virus protein VP39"/>
    <property type="match status" value="1"/>
</dbReference>
<dbReference type="InterPro" id="IPR029063">
    <property type="entry name" value="SAM-dependent_MTases_sf"/>
</dbReference>
<name>A0A1M6D4Q1_9FIRM</name>
<gene>
    <name evidence="2" type="ORF">SAMN02745219_00824</name>
</gene>
<dbReference type="GO" id="GO:0008757">
    <property type="term" value="F:S-adenosylmethionine-dependent methyltransferase activity"/>
    <property type="evidence" value="ECO:0007669"/>
    <property type="project" value="InterPro"/>
</dbReference>
<dbReference type="AlphaFoldDB" id="A0A1M6D4Q1"/>
<protein>
    <submittedName>
        <fullName evidence="2">Methyltransferase domain-containing protein</fullName>
    </submittedName>
</protein>
<sequence length="122" mass="14258">MKYFKRIYYVKASITELPYEDKKFDKIYCISVIEHLPLKDIMLSMKEFRRTLKDDGLLLLTLDYPSIDLAFLKCVLYETGLAFAGDVSFELPENALYSETYGLYCFRAVLRKEDTNPVPSSR</sequence>
<keyword evidence="2" id="KW-0489">Methyltransferase</keyword>
<dbReference type="Pfam" id="PF08241">
    <property type="entry name" value="Methyltransf_11"/>
    <property type="match status" value="1"/>
</dbReference>
<organism evidence="2 3">
    <name type="scientific">Desulfofundulus thermosubterraneus DSM 16057</name>
    <dbReference type="NCBI Taxonomy" id="1121432"/>
    <lineage>
        <taxon>Bacteria</taxon>
        <taxon>Bacillati</taxon>
        <taxon>Bacillota</taxon>
        <taxon>Clostridia</taxon>
        <taxon>Eubacteriales</taxon>
        <taxon>Peptococcaceae</taxon>
        <taxon>Desulfofundulus</taxon>
    </lineage>
</organism>
<dbReference type="GO" id="GO:0032259">
    <property type="term" value="P:methylation"/>
    <property type="evidence" value="ECO:0007669"/>
    <property type="project" value="UniProtKB-KW"/>
</dbReference>
<dbReference type="EMBL" id="FQZM01000009">
    <property type="protein sequence ID" value="SHI68216.1"/>
    <property type="molecule type" value="Genomic_DNA"/>
</dbReference>
<dbReference type="STRING" id="1121432.SAMN02745219_00824"/>
<dbReference type="Proteomes" id="UP000184529">
    <property type="component" value="Unassembled WGS sequence"/>
</dbReference>